<dbReference type="PROSITE" id="PS50059">
    <property type="entry name" value="FKBP_PPIASE"/>
    <property type="match status" value="1"/>
</dbReference>
<evidence type="ECO:0000313" key="11">
    <source>
        <dbReference type="Proteomes" id="UP000561438"/>
    </source>
</evidence>
<keyword evidence="4 5" id="KW-0413">Isomerase</keyword>
<dbReference type="PANTHER" id="PTHR43811:SF19">
    <property type="entry name" value="39 KDA FK506-BINDING NUCLEAR PROTEIN"/>
    <property type="match status" value="1"/>
</dbReference>
<gene>
    <name evidence="10" type="ORF">HUV48_10510</name>
</gene>
<evidence type="ECO:0000256" key="5">
    <source>
        <dbReference type="PROSITE-ProRule" id="PRU00277"/>
    </source>
</evidence>
<dbReference type="GO" id="GO:0003755">
    <property type="term" value="F:peptidyl-prolyl cis-trans isomerase activity"/>
    <property type="evidence" value="ECO:0007669"/>
    <property type="project" value="UniProtKB-UniRule"/>
</dbReference>
<comment type="caution">
    <text evidence="10">The sequence shown here is derived from an EMBL/GenBank/DDBJ whole genome shotgun (WGS) entry which is preliminary data.</text>
</comment>
<dbReference type="EMBL" id="JABWGV010000003">
    <property type="protein sequence ID" value="NVD45437.1"/>
    <property type="molecule type" value="Genomic_DNA"/>
</dbReference>
<dbReference type="Gene3D" id="3.10.50.40">
    <property type="match status" value="1"/>
</dbReference>
<accession>A0A850H4K4</accession>
<feature type="domain" description="PPIase FKBP-type" evidence="9">
    <location>
        <begin position="65"/>
        <end position="161"/>
    </location>
</feature>
<protein>
    <recommendedName>
        <fullName evidence="6">Peptidyl-prolyl cis-trans isomerase</fullName>
        <ecNumber evidence="6">5.2.1.8</ecNumber>
    </recommendedName>
</protein>
<dbReference type="PANTHER" id="PTHR43811">
    <property type="entry name" value="FKBP-TYPE PEPTIDYL-PROLYL CIS-TRANS ISOMERASE FKPA"/>
    <property type="match status" value="1"/>
</dbReference>
<keyword evidence="8" id="KW-0472">Membrane</keyword>
<sequence length="203" mass="21521">MSEVTRVPLQPIAKGSLTKLWIGVAVAVILALLAAWRLAPDVFTSESGVRVETLEAGEGEPAGPDDVLFVNYVGTTAEGGVEFDRSRPVDLPVDGIFPEGTPLPLSRMIPGFAEGGQQMREGGRYRLFIPGEQAYGANPPEGSPIGPNEDLVFEVEVNDILTNQEFEQGLAQLQQVMQMMQGGQGMPGAPGAMPPQEGAPPQP</sequence>
<name>A0A850H4K4_9SPHN</name>
<evidence type="ECO:0000256" key="3">
    <source>
        <dbReference type="ARBA" id="ARBA00023110"/>
    </source>
</evidence>
<dbReference type="SUPFAM" id="SSF54534">
    <property type="entry name" value="FKBP-like"/>
    <property type="match status" value="1"/>
</dbReference>
<feature type="transmembrane region" description="Helical" evidence="8">
    <location>
        <begin position="20"/>
        <end position="39"/>
    </location>
</feature>
<dbReference type="EC" id="5.2.1.8" evidence="6"/>
<keyword evidence="3 5" id="KW-0697">Rotamase</keyword>
<keyword evidence="8" id="KW-0812">Transmembrane</keyword>
<dbReference type="InterPro" id="IPR046357">
    <property type="entry name" value="PPIase_dom_sf"/>
</dbReference>
<reference evidence="10 11" key="1">
    <citation type="submission" date="2020-06" db="EMBL/GenBank/DDBJ databases">
        <title>Altererythrobacter sp. HHU K3-1.</title>
        <authorList>
            <person name="Zhang D."/>
            <person name="Xue H."/>
        </authorList>
    </citation>
    <scope>NUCLEOTIDE SEQUENCE [LARGE SCALE GENOMIC DNA]</scope>
    <source>
        <strain evidence="10 11">HHU K3-1</strain>
    </source>
</reference>
<evidence type="ECO:0000256" key="1">
    <source>
        <dbReference type="ARBA" id="ARBA00000971"/>
    </source>
</evidence>
<dbReference type="Proteomes" id="UP000561438">
    <property type="component" value="Unassembled WGS sequence"/>
</dbReference>
<keyword evidence="11" id="KW-1185">Reference proteome</keyword>
<dbReference type="InterPro" id="IPR001179">
    <property type="entry name" value="PPIase_FKBP_dom"/>
</dbReference>
<keyword evidence="8" id="KW-1133">Transmembrane helix</keyword>
<feature type="region of interest" description="Disordered" evidence="7">
    <location>
        <begin position="182"/>
        <end position="203"/>
    </location>
</feature>
<evidence type="ECO:0000256" key="6">
    <source>
        <dbReference type="RuleBase" id="RU003915"/>
    </source>
</evidence>
<comment type="similarity">
    <text evidence="2 6">Belongs to the FKBP-type PPIase family.</text>
</comment>
<evidence type="ECO:0000259" key="9">
    <source>
        <dbReference type="PROSITE" id="PS50059"/>
    </source>
</evidence>
<dbReference type="RefSeq" id="WP_176267711.1">
    <property type="nucleotide sequence ID" value="NZ_JABWGV010000003.1"/>
</dbReference>
<evidence type="ECO:0000256" key="2">
    <source>
        <dbReference type="ARBA" id="ARBA00006577"/>
    </source>
</evidence>
<evidence type="ECO:0000256" key="4">
    <source>
        <dbReference type="ARBA" id="ARBA00023235"/>
    </source>
</evidence>
<comment type="catalytic activity">
    <reaction evidence="1 5 6">
        <text>[protein]-peptidylproline (omega=180) = [protein]-peptidylproline (omega=0)</text>
        <dbReference type="Rhea" id="RHEA:16237"/>
        <dbReference type="Rhea" id="RHEA-COMP:10747"/>
        <dbReference type="Rhea" id="RHEA-COMP:10748"/>
        <dbReference type="ChEBI" id="CHEBI:83833"/>
        <dbReference type="ChEBI" id="CHEBI:83834"/>
        <dbReference type="EC" id="5.2.1.8"/>
    </reaction>
</comment>
<proteinExistence type="inferred from homology"/>
<dbReference type="AlphaFoldDB" id="A0A850H4K4"/>
<dbReference type="Pfam" id="PF00254">
    <property type="entry name" value="FKBP_C"/>
    <property type="match status" value="1"/>
</dbReference>
<evidence type="ECO:0000256" key="7">
    <source>
        <dbReference type="SAM" id="MobiDB-lite"/>
    </source>
</evidence>
<organism evidence="10 11">
    <name type="scientific">Qipengyuania atrilutea</name>
    <dbReference type="NCBI Taxonomy" id="2744473"/>
    <lineage>
        <taxon>Bacteria</taxon>
        <taxon>Pseudomonadati</taxon>
        <taxon>Pseudomonadota</taxon>
        <taxon>Alphaproteobacteria</taxon>
        <taxon>Sphingomonadales</taxon>
        <taxon>Erythrobacteraceae</taxon>
        <taxon>Qipengyuania</taxon>
    </lineage>
</organism>
<evidence type="ECO:0000256" key="8">
    <source>
        <dbReference type="SAM" id="Phobius"/>
    </source>
</evidence>
<evidence type="ECO:0000313" key="10">
    <source>
        <dbReference type="EMBL" id="NVD45437.1"/>
    </source>
</evidence>